<dbReference type="PANTHER" id="PTHR34069">
    <property type="entry name" value="3-OXOACYL-[ACYL-CARRIER-PROTEIN] SYNTHASE 3"/>
    <property type="match status" value="1"/>
</dbReference>
<evidence type="ECO:0000256" key="2">
    <source>
        <dbReference type="ARBA" id="ARBA00023315"/>
    </source>
</evidence>
<dbReference type="SUPFAM" id="SSF53901">
    <property type="entry name" value="Thiolase-like"/>
    <property type="match status" value="1"/>
</dbReference>
<feature type="domain" description="Beta-ketoacyl-[acyl-carrier-protein] synthase III N-terminal" evidence="4">
    <location>
        <begin position="113"/>
        <end position="183"/>
    </location>
</feature>
<dbReference type="Pfam" id="PF08541">
    <property type="entry name" value="ACP_syn_III_C"/>
    <property type="match status" value="1"/>
</dbReference>
<evidence type="ECO:0000259" key="3">
    <source>
        <dbReference type="Pfam" id="PF08541"/>
    </source>
</evidence>
<dbReference type="PANTHER" id="PTHR34069:SF2">
    <property type="entry name" value="BETA-KETOACYL-[ACYL-CARRIER-PROTEIN] SYNTHASE III"/>
    <property type="match status" value="1"/>
</dbReference>
<dbReference type="InterPro" id="IPR016039">
    <property type="entry name" value="Thiolase-like"/>
</dbReference>
<organism evidence="5">
    <name type="scientific">Campylobacter coli</name>
    <dbReference type="NCBI Taxonomy" id="195"/>
    <lineage>
        <taxon>Bacteria</taxon>
        <taxon>Pseudomonadati</taxon>
        <taxon>Campylobacterota</taxon>
        <taxon>Epsilonproteobacteria</taxon>
        <taxon>Campylobacterales</taxon>
        <taxon>Campylobacteraceae</taxon>
        <taxon>Campylobacter</taxon>
    </lineage>
</organism>
<dbReference type="GO" id="GO:0006633">
    <property type="term" value="P:fatty acid biosynthetic process"/>
    <property type="evidence" value="ECO:0007669"/>
    <property type="project" value="InterPro"/>
</dbReference>
<dbReference type="InterPro" id="IPR013747">
    <property type="entry name" value="ACP_syn_III_C"/>
</dbReference>
<reference evidence="5" key="1">
    <citation type="submission" date="2019-09" db="EMBL/GenBank/DDBJ databases">
        <authorList>
            <person name="Ashton P.M."/>
            <person name="Dallman T."/>
            <person name="Nair S."/>
            <person name="De Pinna E."/>
            <person name="Peters T."/>
            <person name="Grant K."/>
        </authorList>
    </citation>
    <scope>NUCLEOTIDE SEQUENCE</scope>
    <source>
        <strain evidence="5">149183</strain>
    </source>
</reference>
<dbReference type="GO" id="GO:0044550">
    <property type="term" value="P:secondary metabolite biosynthetic process"/>
    <property type="evidence" value="ECO:0007669"/>
    <property type="project" value="TreeGrafter"/>
</dbReference>
<dbReference type="CDD" id="cd00830">
    <property type="entry name" value="KAS_III"/>
    <property type="match status" value="1"/>
</dbReference>
<dbReference type="GO" id="GO:0004315">
    <property type="term" value="F:3-oxoacyl-[acyl-carrier-protein] synthase activity"/>
    <property type="evidence" value="ECO:0007669"/>
    <property type="project" value="InterPro"/>
</dbReference>
<gene>
    <name evidence="5" type="ORF">F1P34_02285</name>
</gene>
<evidence type="ECO:0000313" key="5">
    <source>
        <dbReference type="EMBL" id="ECR3229713.1"/>
    </source>
</evidence>
<evidence type="ECO:0000259" key="4">
    <source>
        <dbReference type="Pfam" id="PF08545"/>
    </source>
</evidence>
<dbReference type="InterPro" id="IPR013751">
    <property type="entry name" value="ACP_syn_III_N"/>
</dbReference>
<accession>A0A6C7TPI0</accession>
<comment type="caution">
    <text evidence="5">The sequence shown here is derived from an EMBL/GenBank/DDBJ whole genome shotgun (WGS) entry which is preliminary data.</text>
</comment>
<name>A0A6C7TPI0_CAMCO</name>
<dbReference type="AlphaFoldDB" id="A0A6C7TPI0"/>
<evidence type="ECO:0000256" key="1">
    <source>
        <dbReference type="ARBA" id="ARBA00022679"/>
    </source>
</evidence>
<dbReference type="EMBL" id="AAKFQD010000008">
    <property type="protein sequence ID" value="ECR3229713.1"/>
    <property type="molecule type" value="Genomic_DNA"/>
</dbReference>
<sequence length="344" mass="38682">MIKLKDAKISYICGILPSKRIDNFDNIYFSDREKRKIIDISGIRNRYILNREHGETMLDLYKQAAAKVLGDLKWSTEEISGIIVVSQNHEFKMPITAALLQDELGISKKCFAYDVVLGCSAYAYGLFLAMNHISKECKKVLLFVGDPVNDFVYPKNKHSALLFSDSGSCTAIEYCQEEEASFIFETDGSGRDMIMVSDGGSRNPINIHSFDEYQEGDSVNIKACMKMKGLEVFNFVCSSIPNNIDKILQLNSLKVSDISRFYLHQANYYALVQIKRKLNIKDEQFASNINKYGNCGGVSLAILLSEEKLNLENVILSGFGVGLSICTIYLKKIHCKTALLFSKI</sequence>
<feature type="domain" description="Beta-ketoacyl-[acyl-carrier-protein] synthase III C-terminal" evidence="3">
    <location>
        <begin position="249"/>
        <end position="330"/>
    </location>
</feature>
<dbReference type="Gene3D" id="3.40.47.10">
    <property type="match status" value="1"/>
</dbReference>
<keyword evidence="1" id="KW-0808">Transferase</keyword>
<dbReference type="Pfam" id="PF08545">
    <property type="entry name" value="ACP_syn_III"/>
    <property type="match status" value="1"/>
</dbReference>
<protein>
    <submittedName>
        <fullName evidence="5">Ketoacyl-ACP synthase III</fullName>
    </submittedName>
</protein>
<proteinExistence type="predicted"/>
<keyword evidence="2" id="KW-0012">Acyltransferase</keyword>